<evidence type="ECO:0000313" key="3">
    <source>
        <dbReference type="WBParaSite" id="Csp11.Scaffold629.g8799.t1"/>
    </source>
</evidence>
<dbReference type="eggNOG" id="ENOG502TJE5">
    <property type="taxonomic scope" value="Eukaryota"/>
</dbReference>
<accession>A0A1I7UFH7</accession>
<dbReference type="PANTHER" id="PTHR21662:SF6">
    <property type="entry name" value="RECEPTOR L-DOMAIN DOMAIN-CONTAINING PROTEIN"/>
    <property type="match status" value="1"/>
</dbReference>
<dbReference type="AlphaFoldDB" id="A0A1I7UFH7"/>
<name>A0A1I7UFH7_9PELO</name>
<feature type="domain" description="Receptor L-domain" evidence="1">
    <location>
        <begin position="83"/>
        <end position="135"/>
    </location>
</feature>
<dbReference type="SUPFAM" id="SSF52058">
    <property type="entry name" value="L domain-like"/>
    <property type="match status" value="2"/>
</dbReference>
<dbReference type="WBParaSite" id="Csp11.Scaffold629.g8799.t1">
    <property type="protein sequence ID" value="Csp11.Scaffold629.g8799.t1"/>
    <property type="gene ID" value="Csp11.Scaffold629.g8799"/>
</dbReference>
<sequence length="141" mass="16180">MIDIRDNPEMTRFGISNLKAFPNIWAGFLFVNLENNHPKFCLTTEEMMVFLESKVIFVNLHAKFCEVSEDMCRFSTMRELPNNCDQVSGTVIIGSGDEKYVHKLSRMTTLFGTLTIRNTILKDLNFLSSLIYIASLDGIYH</sequence>
<dbReference type="InterPro" id="IPR053079">
    <property type="entry name" value="SPS2_domain"/>
</dbReference>
<organism evidence="2 3">
    <name type="scientific">Caenorhabditis tropicalis</name>
    <dbReference type="NCBI Taxonomy" id="1561998"/>
    <lineage>
        <taxon>Eukaryota</taxon>
        <taxon>Metazoa</taxon>
        <taxon>Ecdysozoa</taxon>
        <taxon>Nematoda</taxon>
        <taxon>Chromadorea</taxon>
        <taxon>Rhabditida</taxon>
        <taxon>Rhabditina</taxon>
        <taxon>Rhabditomorpha</taxon>
        <taxon>Rhabditoidea</taxon>
        <taxon>Rhabditidae</taxon>
        <taxon>Peloderinae</taxon>
        <taxon>Caenorhabditis</taxon>
    </lineage>
</organism>
<dbReference type="PANTHER" id="PTHR21662">
    <property type="entry name" value="RECEPTOR PROTEIN-TYROSINE KINASE"/>
    <property type="match status" value="1"/>
</dbReference>
<dbReference type="InterPro" id="IPR000494">
    <property type="entry name" value="Rcpt_L-dom"/>
</dbReference>
<keyword evidence="2" id="KW-1185">Reference proteome</keyword>
<dbReference type="Pfam" id="PF01030">
    <property type="entry name" value="Recep_L_domain"/>
    <property type="match status" value="1"/>
</dbReference>
<dbReference type="Proteomes" id="UP000095282">
    <property type="component" value="Unplaced"/>
</dbReference>
<evidence type="ECO:0000259" key="1">
    <source>
        <dbReference type="Pfam" id="PF01030"/>
    </source>
</evidence>
<reference evidence="3" key="1">
    <citation type="submission" date="2016-11" db="UniProtKB">
        <authorList>
            <consortium name="WormBaseParasite"/>
        </authorList>
    </citation>
    <scope>IDENTIFICATION</scope>
</reference>
<evidence type="ECO:0000313" key="2">
    <source>
        <dbReference type="Proteomes" id="UP000095282"/>
    </source>
</evidence>
<protein>
    <submittedName>
        <fullName evidence="3">Recep_L_domain domain-containing protein</fullName>
    </submittedName>
</protein>
<proteinExistence type="predicted"/>